<protein>
    <submittedName>
        <fullName evidence="2">Uncharacterized protein</fullName>
    </submittedName>
</protein>
<proteinExistence type="predicted"/>
<dbReference type="SUPFAM" id="SSF46785">
    <property type="entry name" value="Winged helix' DNA-binding domain"/>
    <property type="match status" value="1"/>
</dbReference>
<evidence type="ECO:0000256" key="1">
    <source>
        <dbReference type="SAM" id="MobiDB-lite"/>
    </source>
</evidence>
<dbReference type="InterPro" id="IPR036390">
    <property type="entry name" value="WH_DNA-bd_sf"/>
</dbReference>
<feature type="compositionally biased region" description="Basic and acidic residues" evidence="1">
    <location>
        <begin position="77"/>
        <end position="93"/>
    </location>
</feature>
<reference evidence="2 3" key="1">
    <citation type="submission" date="2022-05" db="EMBL/GenBank/DDBJ databases">
        <authorList>
            <consortium name="Genoscope - CEA"/>
            <person name="William W."/>
        </authorList>
    </citation>
    <scope>NUCLEOTIDE SEQUENCE [LARGE SCALE GENOMIC DNA]</scope>
</reference>
<name>A0ABN8Q2Y3_9CNID</name>
<gene>
    <name evidence="2" type="ORF">PLOB_00001662</name>
</gene>
<organism evidence="2 3">
    <name type="scientific">Porites lobata</name>
    <dbReference type="NCBI Taxonomy" id="104759"/>
    <lineage>
        <taxon>Eukaryota</taxon>
        <taxon>Metazoa</taxon>
        <taxon>Cnidaria</taxon>
        <taxon>Anthozoa</taxon>
        <taxon>Hexacorallia</taxon>
        <taxon>Scleractinia</taxon>
        <taxon>Fungiina</taxon>
        <taxon>Poritidae</taxon>
        <taxon>Porites</taxon>
    </lineage>
</organism>
<keyword evidence="3" id="KW-1185">Reference proteome</keyword>
<evidence type="ECO:0000313" key="3">
    <source>
        <dbReference type="Proteomes" id="UP001159405"/>
    </source>
</evidence>
<feature type="region of interest" description="Disordered" evidence="1">
    <location>
        <begin position="144"/>
        <end position="166"/>
    </location>
</feature>
<accession>A0ABN8Q2Y3</accession>
<sequence length="312" mass="36513">MAKKPWGTITHPKERNPSCLMGYQKMTGDEVHRMVNRLYEPDWVNRTERKQPEPNRRSKVEVTDMGSEEIEKMVDRLTRNAEKKVTDSDRTGSMREQGIENLNRRLEETSDLLRCSASRRRPNDRQQLDRLALRLKKIEEQRELPRVHKRDDRDDSNSSWTSKERDERPKGESLHIFFQWRKQLIIFYDALGDAIEELLQFDGRKARRAVEELLELKDDIASSLVRTAKWTQEDLDSLVCTNTVREQRSFQSSKKKLRSIAHEAESVRQLSHTLSTQMKGQLEGLKSDCVALAKDLVAMNRILEGRKQALVE</sequence>
<feature type="region of interest" description="Disordered" evidence="1">
    <location>
        <begin position="77"/>
        <end position="103"/>
    </location>
</feature>
<comment type="caution">
    <text evidence="2">The sequence shown here is derived from an EMBL/GenBank/DDBJ whole genome shotgun (WGS) entry which is preliminary data.</text>
</comment>
<feature type="region of interest" description="Disordered" evidence="1">
    <location>
        <begin position="1"/>
        <end position="20"/>
    </location>
</feature>
<dbReference type="Proteomes" id="UP001159405">
    <property type="component" value="Unassembled WGS sequence"/>
</dbReference>
<dbReference type="EMBL" id="CALNXK010000103">
    <property type="protein sequence ID" value="CAH3156091.1"/>
    <property type="molecule type" value="Genomic_DNA"/>
</dbReference>
<evidence type="ECO:0000313" key="2">
    <source>
        <dbReference type="EMBL" id="CAH3156091.1"/>
    </source>
</evidence>